<organism evidence="1 2">
    <name type="scientific">Artomyces pyxidatus</name>
    <dbReference type="NCBI Taxonomy" id="48021"/>
    <lineage>
        <taxon>Eukaryota</taxon>
        <taxon>Fungi</taxon>
        <taxon>Dikarya</taxon>
        <taxon>Basidiomycota</taxon>
        <taxon>Agaricomycotina</taxon>
        <taxon>Agaricomycetes</taxon>
        <taxon>Russulales</taxon>
        <taxon>Auriscalpiaceae</taxon>
        <taxon>Artomyces</taxon>
    </lineage>
</organism>
<protein>
    <submittedName>
        <fullName evidence="1">Uncharacterized protein</fullName>
    </submittedName>
</protein>
<keyword evidence="2" id="KW-1185">Reference proteome</keyword>
<evidence type="ECO:0000313" key="2">
    <source>
        <dbReference type="Proteomes" id="UP000814140"/>
    </source>
</evidence>
<reference evidence="1" key="1">
    <citation type="submission" date="2021-03" db="EMBL/GenBank/DDBJ databases">
        <authorList>
            <consortium name="DOE Joint Genome Institute"/>
            <person name="Ahrendt S."/>
            <person name="Looney B.P."/>
            <person name="Miyauchi S."/>
            <person name="Morin E."/>
            <person name="Drula E."/>
            <person name="Courty P.E."/>
            <person name="Chicoki N."/>
            <person name="Fauchery L."/>
            <person name="Kohler A."/>
            <person name="Kuo A."/>
            <person name="Labutti K."/>
            <person name="Pangilinan J."/>
            <person name="Lipzen A."/>
            <person name="Riley R."/>
            <person name="Andreopoulos W."/>
            <person name="He G."/>
            <person name="Johnson J."/>
            <person name="Barry K.W."/>
            <person name="Grigoriev I.V."/>
            <person name="Nagy L."/>
            <person name="Hibbett D."/>
            <person name="Henrissat B."/>
            <person name="Matheny P.B."/>
            <person name="Labbe J."/>
            <person name="Martin F."/>
        </authorList>
    </citation>
    <scope>NUCLEOTIDE SEQUENCE</scope>
    <source>
        <strain evidence="1">HHB10654</strain>
    </source>
</reference>
<dbReference type="Proteomes" id="UP000814140">
    <property type="component" value="Unassembled WGS sequence"/>
</dbReference>
<name>A0ACB8SGJ2_9AGAM</name>
<evidence type="ECO:0000313" key="1">
    <source>
        <dbReference type="EMBL" id="KAI0054998.1"/>
    </source>
</evidence>
<proteinExistence type="predicted"/>
<comment type="caution">
    <text evidence="1">The sequence shown here is derived from an EMBL/GenBank/DDBJ whole genome shotgun (WGS) entry which is preliminary data.</text>
</comment>
<sequence length="291" mass="33148">METCFGFPADVVAGLLDGIPHIPEEKLFFLERHYLPSNHPNRTSPQTSNSAVFVLQKDTIWALHLDRIDNEDEKYGLQDPSKFGTGEMEKDEYVLRWSCNNTHRPAMEARCLGQPDAEIVSRFFETTIVHSKNRKECEIPAIMVICVELEKYLPVLGPMLKSFPVPFVWMVEPIDIARFLVAGDVAGVFDYHIKRAMEENSLGDQAYNDKDHSNARVAYTSAIRHAGYAVKIRLDTERKDVVRHLLPVLLANRALELLHDEVKDFRQALLDAIVGELLLPGYWKVGKSINF</sequence>
<accession>A0ACB8SGJ2</accession>
<dbReference type="EMBL" id="MU277321">
    <property type="protein sequence ID" value="KAI0054998.1"/>
    <property type="molecule type" value="Genomic_DNA"/>
</dbReference>
<reference evidence="1" key="2">
    <citation type="journal article" date="2022" name="New Phytol.">
        <title>Evolutionary transition to the ectomycorrhizal habit in the genomes of a hyperdiverse lineage of mushroom-forming fungi.</title>
        <authorList>
            <person name="Looney B."/>
            <person name="Miyauchi S."/>
            <person name="Morin E."/>
            <person name="Drula E."/>
            <person name="Courty P.E."/>
            <person name="Kohler A."/>
            <person name="Kuo A."/>
            <person name="LaButti K."/>
            <person name="Pangilinan J."/>
            <person name="Lipzen A."/>
            <person name="Riley R."/>
            <person name="Andreopoulos W."/>
            <person name="He G."/>
            <person name="Johnson J."/>
            <person name="Nolan M."/>
            <person name="Tritt A."/>
            <person name="Barry K.W."/>
            <person name="Grigoriev I.V."/>
            <person name="Nagy L.G."/>
            <person name="Hibbett D."/>
            <person name="Henrissat B."/>
            <person name="Matheny P.B."/>
            <person name="Labbe J."/>
            <person name="Martin F.M."/>
        </authorList>
    </citation>
    <scope>NUCLEOTIDE SEQUENCE</scope>
    <source>
        <strain evidence="1">HHB10654</strain>
    </source>
</reference>
<gene>
    <name evidence="1" type="ORF">BV25DRAFT_1922185</name>
</gene>